<name>A0A9N9N2P8_9GLOM</name>
<dbReference type="Proteomes" id="UP000789570">
    <property type="component" value="Unassembled WGS sequence"/>
</dbReference>
<evidence type="ECO:0000313" key="1">
    <source>
        <dbReference type="EMBL" id="CAG8697598.1"/>
    </source>
</evidence>
<organism evidence="1 2">
    <name type="scientific">Funneliformis caledonium</name>
    <dbReference type="NCBI Taxonomy" id="1117310"/>
    <lineage>
        <taxon>Eukaryota</taxon>
        <taxon>Fungi</taxon>
        <taxon>Fungi incertae sedis</taxon>
        <taxon>Mucoromycota</taxon>
        <taxon>Glomeromycotina</taxon>
        <taxon>Glomeromycetes</taxon>
        <taxon>Glomerales</taxon>
        <taxon>Glomeraceae</taxon>
        <taxon>Funneliformis</taxon>
    </lineage>
</organism>
<protein>
    <submittedName>
        <fullName evidence="1">14085_t:CDS:1</fullName>
    </submittedName>
</protein>
<dbReference type="PANTHER" id="PTHR33266:SF1">
    <property type="entry name" value="F-BOX DOMAIN-CONTAINING PROTEIN"/>
    <property type="match status" value="1"/>
</dbReference>
<accession>A0A9N9N2P8</accession>
<sequence>INGKVGNFLPQVTKDTSSARSHDFVIFLAYLDVNTMDVLAPLAKNVGKEYDYKRVVYLGISLWGSLAQAEVSLIHLVHLASQKIRNFSKKNNDYLANLACMACSLSLEVSPQIAEVDSLIASHIVTAIEVSLDRTSILCTYPFDTILASGALKGIIDVGWENCLDTLLEMFSRGVVKVGERGELINRILFSKAYTDASLLCEEIDSLDKLLKRMGIDEAEIGFNHWTSFLATNQDYVKSRRMKFLSENLIIEAYHRHTAFKIPLAFMLFIISFPSNIMPAMDISSLIHPLNSFGEWKKDYKILGIYIDLGLDREKAVEPKAELKSIRSFKCYDDEISKRLSKILFTYPWSLDTQWSKFDEKTDLEREDAIKTFLSLDFKQKQSLVDKWQLI</sequence>
<comment type="caution">
    <text evidence="1">The sequence shown here is derived from an EMBL/GenBank/DDBJ whole genome shotgun (WGS) entry which is preliminary data.</text>
</comment>
<reference evidence="1" key="1">
    <citation type="submission" date="2021-06" db="EMBL/GenBank/DDBJ databases">
        <authorList>
            <person name="Kallberg Y."/>
            <person name="Tangrot J."/>
            <person name="Rosling A."/>
        </authorList>
    </citation>
    <scope>NUCLEOTIDE SEQUENCE</scope>
    <source>
        <strain evidence="1">UK204</strain>
    </source>
</reference>
<evidence type="ECO:0000313" key="2">
    <source>
        <dbReference type="Proteomes" id="UP000789570"/>
    </source>
</evidence>
<dbReference type="AlphaFoldDB" id="A0A9N9N2P8"/>
<keyword evidence="2" id="KW-1185">Reference proteome</keyword>
<dbReference type="PANTHER" id="PTHR33266">
    <property type="entry name" value="CHROMOSOME 15, WHOLE GENOME SHOTGUN SEQUENCE"/>
    <property type="match status" value="1"/>
</dbReference>
<proteinExistence type="predicted"/>
<feature type="non-terminal residue" evidence="1">
    <location>
        <position position="391"/>
    </location>
</feature>
<dbReference type="EMBL" id="CAJVPQ010007524">
    <property type="protein sequence ID" value="CAG8697598.1"/>
    <property type="molecule type" value="Genomic_DNA"/>
</dbReference>
<gene>
    <name evidence="1" type="ORF">FCALED_LOCUS13307</name>
</gene>
<dbReference type="OrthoDB" id="2341552at2759"/>